<keyword evidence="3" id="KW-1185">Reference proteome</keyword>
<proteinExistence type="predicted"/>
<evidence type="ECO:0000313" key="3">
    <source>
        <dbReference type="Proteomes" id="UP000078046"/>
    </source>
</evidence>
<name>A0A177BC54_9BILA</name>
<evidence type="ECO:0000256" key="1">
    <source>
        <dbReference type="SAM" id="SignalP"/>
    </source>
</evidence>
<reference evidence="2 3" key="1">
    <citation type="submission" date="2016-04" db="EMBL/GenBank/DDBJ databases">
        <title>The genome of Intoshia linei affirms orthonectids as highly simplified spiralians.</title>
        <authorList>
            <person name="Mikhailov K.V."/>
            <person name="Slusarev G.S."/>
            <person name="Nikitin M.A."/>
            <person name="Logacheva M.D."/>
            <person name="Penin A."/>
            <person name="Aleoshin V."/>
            <person name="Panchin Y.V."/>
        </authorList>
    </citation>
    <scope>NUCLEOTIDE SEQUENCE [LARGE SCALE GENOMIC DNA]</scope>
    <source>
        <strain evidence="2">Intl2013</strain>
        <tissue evidence="2">Whole animal</tissue>
    </source>
</reference>
<organism evidence="2 3">
    <name type="scientific">Intoshia linei</name>
    <dbReference type="NCBI Taxonomy" id="1819745"/>
    <lineage>
        <taxon>Eukaryota</taxon>
        <taxon>Metazoa</taxon>
        <taxon>Spiralia</taxon>
        <taxon>Lophotrochozoa</taxon>
        <taxon>Mesozoa</taxon>
        <taxon>Orthonectida</taxon>
        <taxon>Rhopaluridae</taxon>
        <taxon>Intoshia</taxon>
    </lineage>
</organism>
<accession>A0A177BC54</accession>
<dbReference type="EMBL" id="LWCA01000069">
    <property type="protein sequence ID" value="OAF71233.1"/>
    <property type="molecule type" value="Genomic_DNA"/>
</dbReference>
<dbReference type="Proteomes" id="UP000078046">
    <property type="component" value="Unassembled WGS sequence"/>
</dbReference>
<keyword evidence="1" id="KW-0732">Signal</keyword>
<evidence type="ECO:0000313" key="2">
    <source>
        <dbReference type="EMBL" id="OAF71233.1"/>
    </source>
</evidence>
<comment type="caution">
    <text evidence="2">The sequence shown here is derived from an EMBL/GenBank/DDBJ whole genome shotgun (WGS) entry which is preliminary data.</text>
</comment>
<gene>
    <name evidence="2" type="ORF">A3Q56_01018</name>
</gene>
<sequence>MFKIASLFFLLNGIISQDCPICEIPNSRQEATQTQGVTRLICNDKYILNGNEFFGFINGATMTPGSCQPLKCLIPGIQNQQATLKVNDQTVIPGAYVSIFDSIVVDCTVSHNFVKTVKPSYDQETKSCNVSTNDLTCVSDVISVQCNDIISSNSFDSLAFQIASLTDDQLKINTGKIYQVLKAVKRDKYKIQVVHIKGLQNIEINNPNDIQILMIRENYIYKSEREKNKEWTLRNLRERYHETGPFGKIGNDGRNGNGEARPPIQKIRFWKNKLYCNAHVSVINTIRQLLNLSDISGILSSLQKT</sequence>
<feature type="chain" id="PRO_5008056933" description="Sushi domain-containing protein" evidence="1">
    <location>
        <begin position="17"/>
        <end position="305"/>
    </location>
</feature>
<protein>
    <recommendedName>
        <fullName evidence="4">Sushi domain-containing protein</fullName>
    </recommendedName>
</protein>
<evidence type="ECO:0008006" key="4">
    <source>
        <dbReference type="Google" id="ProtNLM"/>
    </source>
</evidence>
<feature type="signal peptide" evidence="1">
    <location>
        <begin position="1"/>
        <end position="16"/>
    </location>
</feature>
<dbReference type="AlphaFoldDB" id="A0A177BC54"/>